<comment type="function">
    <text evidence="1">Part of the ABC transporter complex PstSACB involved in phosphate import.</text>
</comment>
<keyword evidence="7" id="KW-0564">Palmitate</keyword>
<dbReference type="SUPFAM" id="SSF53850">
    <property type="entry name" value="Periplasmic binding protein-like II"/>
    <property type="match status" value="2"/>
</dbReference>
<dbReference type="GO" id="GO:0005886">
    <property type="term" value="C:plasma membrane"/>
    <property type="evidence" value="ECO:0007669"/>
    <property type="project" value="UniProtKB-SubCell"/>
</dbReference>
<dbReference type="OrthoDB" id="9790048at2"/>
<dbReference type="InterPro" id="IPR050811">
    <property type="entry name" value="Phosphate_ABC_transporter"/>
</dbReference>
<feature type="region of interest" description="Disordered" evidence="9">
    <location>
        <begin position="66"/>
        <end position="85"/>
    </location>
</feature>
<feature type="domain" description="PBP" evidence="11">
    <location>
        <begin position="38"/>
        <end position="162"/>
    </location>
</feature>
<evidence type="ECO:0000256" key="6">
    <source>
        <dbReference type="ARBA" id="ARBA00022729"/>
    </source>
</evidence>
<evidence type="ECO:0000256" key="2">
    <source>
        <dbReference type="ARBA" id="ARBA00004193"/>
    </source>
</evidence>
<dbReference type="Pfam" id="PF12849">
    <property type="entry name" value="PBP_like_2"/>
    <property type="match status" value="2"/>
</dbReference>
<feature type="domain" description="PBP" evidence="11">
    <location>
        <begin position="188"/>
        <end position="293"/>
    </location>
</feature>
<dbReference type="AlphaFoldDB" id="A0A1M5QN43"/>
<comment type="subunit">
    <text evidence="4">The complex is composed of two ATP-binding proteins (PstB), two transmembrane proteins (PstC and PstA) and a solute-binding protein (PstS).</text>
</comment>
<dbReference type="Gene3D" id="3.40.190.10">
    <property type="entry name" value="Periplasmic binding protein-like II"/>
    <property type="match status" value="3"/>
</dbReference>
<dbReference type="EMBL" id="FQXI01000003">
    <property type="protein sequence ID" value="SHH15301.1"/>
    <property type="molecule type" value="Genomic_DNA"/>
</dbReference>
<keyword evidence="8" id="KW-0449">Lipoprotein</keyword>
<organism evidence="12 13">
    <name type="scientific">Anaerosphaera aminiphila DSM 21120</name>
    <dbReference type="NCBI Taxonomy" id="1120995"/>
    <lineage>
        <taxon>Bacteria</taxon>
        <taxon>Bacillati</taxon>
        <taxon>Bacillota</taxon>
        <taxon>Tissierellia</taxon>
        <taxon>Tissierellales</taxon>
        <taxon>Peptoniphilaceae</taxon>
        <taxon>Anaerosphaera</taxon>
    </lineage>
</organism>
<dbReference type="PANTHER" id="PTHR30570:SF1">
    <property type="entry name" value="PHOSPHATE-BINDING PROTEIN PSTS"/>
    <property type="match status" value="1"/>
</dbReference>
<keyword evidence="5" id="KW-0592">Phosphate transport</keyword>
<comment type="subcellular location">
    <subcellularLocation>
        <location evidence="2">Cell membrane</location>
        <topology evidence="2">Lipid-anchor</topology>
    </subcellularLocation>
</comment>
<dbReference type="Proteomes" id="UP000184032">
    <property type="component" value="Unassembled WGS sequence"/>
</dbReference>
<reference evidence="12 13" key="1">
    <citation type="submission" date="2016-11" db="EMBL/GenBank/DDBJ databases">
        <authorList>
            <person name="Jaros S."/>
            <person name="Januszkiewicz K."/>
            <person name="Wedrychowicz H."/>
        </authorList>
    </citation>
    <scope>NUCLEOTIDE SEQUENCE [LARGE SCALE GENOMIC DNA]</scope>
    <source>
        <strain evidence="12 13">DSM 21120</strain>
    </source>
</reference>
<evidence type="ECO:0000256" key="7">
    <source>
        <dbReference type="ARBA" id="ARBA00023139"/>
    </source>
</evidence>
<evidence type="ECO:0000256" key="4">
    <source>
        <dbReference type="ARBA" id="ARBA00011529"/>
    </source>
</evidence>
<name>A0A1M5QN43_9FIRM</name>
<dbReference type="RefSeq" id="WP_073183746.1">
    <property type="nucleotide sequence ID" value="NZ_FQXI01000003.1"/>
</dbReference>
<keyword evidence="6 10" id="KW-0732">Signal</keyword>
<keyword evidence="5" id="KW-0813">Transport</keyword>
<feature type="region of interest" description="Disordered" evidence="9">
    <location>
        <begin position="27"/>
        <end position="52"/>
    </location>
</feature>
<gene>
    <name evidence="12" type="ORF">SAMN02745245_00665</name>
</gene>
<dbReference type="PROSITE" id="PS51257">
    <property type="entry name" value="PROKAR_LIPOPROTEIN"/>
    <property type="match status" value="1"/>
</dbReference>
<dbReference type="PANTHER" id="PTHR30570">
    <property type="entry name" value="PERIPLASMIC PHOSPHATE BINDING COMPONENT OF PHOSPHATE ABC TRANSPORTER"/>
    <property type="match status" value="1"/>
</dbReference>
<dbReference type="STRING" id="1120995.SAMN02745245_00665"/>
<dbReference type="InterPro" id="IPR024370">
    <property type="entry name" value="PBP_domain"/>
</dbReference>
<evidence type="ECO:0000256" key="10">
    <source>
        <dbReference type="SAM" id="SignalP"/>
    </source>
</evidence>
<evidence type="ECO:0000256" key="5">
    <source>
        <dbReference type="ARBA" id="ARBA00022592"/>
    </source>
</evidence>
<evidence type="ECO:0000313" key="13">
    <source>
        <dbReference type="Proteomes" id="UP000184032"/>
    </source>
</evidence>
<evidence type="ECO:0000259" key="11">
    <source>
        <dbReference type="Pfam" id="PF12849"/>
    </source>
</evidence>
<evidence type="ECO:0000313" key="12">
    <source>
        <dbReference type="EMBL" id="SHH15301.1"/>
    </source>
</evidence>
<feature type="signal peptide" evidence="10">
    <location>
        <begin position="1"/>
        <end position="24"/>
    </location>
</feature>
<evidence type="ECO:0000256" key="3">
    <source>
        <dbReference type="ARBA" id="ARBA00008725"/>
    </source>
</evidence>
<dbReference type="GO" id="GO:0006817">
    <property type="term" value="P:phosphate ion transport"/>
    <property type="evidence" value="ECO:0007669"/>
    <property type="project" value="UniProtKB-KW"/>
</dbReference>
<evidence type="ECO:0000256" key="8">
    <source>
        <dbReference type="ARBA" id="ARBA00023288"/>
    </source>
</evidence>
<feature type="chain" id="PRO_5038653773" evidence="10">
    <location>
        <begin position="25"/>
        <end position="293"/>
    </location>
</feature>
<proteinExistence type="inferred from homology"/>
<accession>A0A1M5QN43</accession>
<sequence length="293" mass="31569">MKKRLKMKDLGVVLLASVSLLLTACNSKDSNETPQNESNSEPISVISREQGSGTRTAFVEITGILEKNDSGEETDNTSEEATVQNSTEAVLNAVSNDKNAIGYVSLGSLNDTVKSLLVDGVEATAANVKDGSYKIQRPFNIVYKDGASAEVLDFLKYIESDEGQKVIEEMGYVSDVKGITYEALDSNAKITIAGSTSITPLMEKLTEAYKVFNPNFQVDIQATGSSAGVKSVQEDSAEIGMVSRELKDSESDLKSAVIARDGIAVIVNKEAEVEDLSLEKIKDIFEGTQTSWK</sequence>
<keyword evidence="13" id="KW-1185">Reference proteome</keyword>
<evidence type="ECO:0000256" key="1">
    <source>
        <dbReference type="ARBA" id="ARBA00002841"/>
    </source>
</evidence>
<comment type="similarity">
    <text evidence="3">Belongs to the PstS family.</text>
</comment>
<evidence type="ECO:0000256" key="9">
    <source>
        <dbReference type="SAM" id="MobiDB-lite"/>
    </source>
</evidence>
<protein>
    <submittedName>
        <fullName evidence="12">Phosphate ABC transporter substrate-binding protein, PhoT family (TC 3.A.1.7.1)</fullName>
    </submittedName>
</protein>